<evidence type="ECO:0000313" key="5">
    <source>
        <dbReference type="EMBL" id="PHT35304.1"/>
    </source>
</evidence>
<keyword evidence="2" id="KW-0963">Cytoplasm</keyword>
<accession>A0A2G2VQQ0</accession>
<organism evidence="5 6">
    <name type="scientific">Capsicum baccatum</name>
    <name type="common">Peruvian pepper</name>
    <dbReference type="NCBI Taxonomy" id="33114"/>
    <lineage>
        <taxon>Eukaryota</taxon>
        <taxon>Viridiplantae</taxon>
        <taxon>Streptophyta</taxon>
        <taxon>Embryophyta</taxon>
        <taxon>Tracheophyta</taxon>
        <taxon>Spermatophyta</taxon>
        <taxon>Magnoliopsida</taxon>
        <taxon>eudicotyledons</taxon>
        <taxon>Gunneridae</taxon>
        <taxon>Pentapetalae</taxon>
        <taxon>asterids</taxon>
        <taxon>lamiids</taxon>
        <taxon>Solanales</taxon>
        <taxon>Solanaceae</taxon>
        <taxon>Solanoideae</taxon>
        <taxon>Capsiceae</taxon>
        <taxon>Capsicum</taxon>
    </lineage>
</organism>
<dbReference type="PROSITE" id="PS51203">
    <property type="entry name" value="CS"/>
    <property type="match status" value="1"/>
</dbReference>
<dbReference type="STRING" id="33114.A0A2G2VQQ0"/>
<dbReference type="GO" id="GO:0005829">
    <property type="term" value="C:cytosol"/>
    <property type="evidence" value="ECO:0007669"/>
    <property type="project" value="TreeGrafter"/>
</dbReference>
<dbReference type="GO" id="GO:0051087">
    <property type="term" value="F:protein-folding chaperone binding"/>
    <property type="evidence" value="ECO:0007669"/>
    <property type="project" value="UniProtKB-ARBA"/>
</dbReference>
<dbReference type="SUPFAM" id="SSF49764">
    <property type="entry name" value="HSP20-like chaperones"/>
    <property type="match status" value="1"/>
</dbReference>
<keyword evidence="2" id="KW-0143">Chaperone</keyword>
<dbReference type="EMBL" id="MLFT02000011">
    <property type="protein sequence ID" value="PHT35304.1"/>
    <property type="molecule type" value="Genomic_DNA"/>
</dbReference>
<comment type="caution">
    <text evidence="5">The sequence shown here is derived from an EMBL/GenBank/DDBJ whole genome shotgun (WGS) entry which is preliminary data.</text>
</comment>
<dbReference type="FunFam" id="2.60.40.790:FF:000013">
    <property type="entry name" value="Very-long-chain (3R)-3-hydroxyacyl-CoA dehydratase"/>
    <property type="match status" value="1"/>
</dbReference>
<dbReference type="PANTHER" id="PTHR22932">
    <property type="entry name" value="TELOMERASE-BINDING PROTEIN P23 HSP90 CO-CHAPERONE"/>
    <property type="match status" value="1"/>
</dbReference>
<comment type="subunit">
    <text evidence="2">Interacts with HSP90 in an ATP-dependent manner.</text>
</comment>
<dbReference type="OrthoDB" id="1564555at2759"/>
<dbReference type="GO" id="GO:0051131">
    <property type="term" value="P:chaperone-mediated protein complex assembly"/>
    <property type="evidence" value="ECO:0007669"/>
    <property type="project" value="TreeGrafter"/>
</dbReference>
<sequence length="185" mass="20856">SRHPTVKWAQRSDKLFITVELPDAKNVKLKLEPEGKFFFSATAGADNLPYEVDLDLFDKINVEESKSSSTSRSIVYLVKKAEDKWWSRLIKQEGLRPVFLKVDWDKWVDEDEEDGKPGPDMDFNDIDFSKFNMEEGPSDFDADVPEGDDDDDSDAEGVVEEEDSAHSEPKAAVPPSNEPEAKASI</sequence>
<reference evidence="5 6" key="1">
    <citation type="journal article" date="2017" name="Genome Biol.">
        <title>New reference genome sequences of hot pepper reveal the massive evolution of plant disease-resistance genes by retroduplication.</title>
        <authorList>
            <person name="Kim S."/>
            <person name="Park J."/>
            <person name="Yeom S.I."/>
            <person name="Kim Y.M."/>
            <person name="Seo E."/>
            <person name="Kim K.T."/>
            <person name="Kim M.S."/>
            <person name="Lee J.M."/>
            <person name="Cheong K."/>
            <person name="Shin H.S."/>
            <person name="Kim S.B."/>
            <person name="Han K."/>
            <person name="Lee J."/>
            <person name="Park M."/>
            <person name="Lee H.A."/>
            <person name="Lee H.Y."/>
            <person name="Lee Y."/>
            <person name="Oh S."/>
            <person name="Lee J.H."/>
            <person name="Choi E."/>
            <person name="Choi E."/>
            <person name="Lee S.E."/>
            <person name="Jeon J."/>
            <person name="Kim H."/>
            <person name="Choi G."/>
            <person name="Song H."/>
            <person name="Lee J."/>
            <person name="Lee S.C."/>
            <person name="Kwon J.K."/>
            <person name="Lee H.Y."/>
            <person name="Koo N."/>
            <person name="Hong Y."/>
            <person name="Kim R.W."/>
            <person name="Kang W.H."/>
            <person name="Huh J.H."/>
            <person name="Kang B.C."/>
            <person name="Yang T.J."/>
            <person name="Lee Y.H."/>
            <person name="Bennetzen J.L."/>
            <person name="Choi D."/>
        </authorList>
    </citation>
    <scope>NUCLEOTIDE SEQUENCE [LARGE SCALE GENOMIC DNA]</scope>
    <source>
        <strain evidence="6">cv. PBC81</strain>
    </source>
</reference>
<feature type="compositionally biased region" description="Acidic residues" evidence="3">
    <location>
        <begin position="136"/>
        <end position="163"/>
    </location>
</feature>
<dbReference type="GO" id="GO:0005634">
    <property type="term" value="C:nucleus"/>
    <property type="evidence" value="ECO:0007669"/>
    <property type="project" value="UniProtKB-SubCell"/>
</dbReference>
<dbReference type="InterPro" id="IPR007052">
    <property type="entry name" value="CS_dom"/>
</dbReference>
<reference evidence="6" key="2">
    <citation type="journal article" date="2017" name="J. Anim. Genet.">
        <title>Multiple reference genome sequences of hot pepper reveal the massive evolution of plant disease resistance genes by retroduplication.</title>
        <authorList>
            <person name="Kim S."/>
            <person name="Park J."/>
            <person name="Yeom S.-I."/>
            <person name="Kim Y.-M."/>
            <person name="Seo E."/>
            <person name="Kim K.-T."/>
            <person name="Kim M.-S."/>
            <person name="Lee J.M."/>
            <person name="Cheong K."/>
            <person name="Shin H.-S."/>
            <person name="Kim S.-B."/>
            <person name="Han K."/>
            <person name="Lee J."/>
            <person name="Park M."/>
            <person name="Lee H.-A."/>
            <person name="Lee H.-Y."/>
            <person name="Lee Y."/>
            <person name="Oh S."/>
            <person name="Lee J.H."/>
            <person name="Choi E."/>
            <person name="Choi E."/>
            <person name="Lee S.E."/>
            <person name="Jeon J."/>
            <person name="Kim H."/>
            <person name="Choi G."/>
            <person name="Song H."/>
            <person name="Lee J."/>
            <person name="Lee S.-C."/>
            <person name="Kwon J.-K."/>
            <person name="Lee H.-Y."/>
            <person name="Koo N."/>
            <person name="Hong Y."/>
            <person name="Kim R.W."/>
            <person name="Kang W.-H."/>
            <person name="Huh J.H."/>
            <person name="Kang B.-C."/>
            <person name="Yang T.-J."/>
            <person name="Lee Y.-H."/>
            <person name="Bennetzen J.L."/>
            <person name="Choi D."/>
        </authorList>
    </citation>
    <scope>NUCLEOTIDE SEQUENCE [LARGE SCALE GENOMIC DNA]</scope>
    <source>
        <strain evidence="6">cv. PBC81</strain>
    </source>
</reference>
<comment type="subcellular location">
    <subcellularLocation>
        <location evidence="2">Cytoplasm</location>
    </subcellularLocation>
    <subcellularLocation>
        <location evidence="2">Nucleus</location>
    </subcellularLocation>
</comment>
<dbReference type="PANTHER" id="PTHR22932:SF11">
    <property type="entry name" value="CO-CHAPERONE PROTEIN P23"/>
    <property type="match status" value="1"/>
</dbReference>
<dbReference type="GO" id="GO:0101031">
    <property type="term" value="C:protein folding chaperone complex"/>
    <property type="evidence" value="ECO:0007669"/>
    <property type="project" value="UniProtKB-ARBA"/>
</dbReference>
<evidence type="ECO:0000256" key="1">
    <source>
        <dbReference type="ARBA" id="ARBA00025733"/>
    </source>
</evidence>
<dbReference type="GO" id="GO:0006457">
    <property type="term" value="P:protein folding"/>
    <property type="evidence" value="ECO:0007669"/>
    <property type="project" value="TreeGrafter"/>
</dbReference>
<keyword evidence="2" id="KW-0539">Nucleus</keyword>
<keyword evidence="6" id="KW-1185">Reference proteome</keyword>
<evidence type="ECO:0000313" key="6">
    <source>
        <dbReference type="Proteomes" id="UP000224567"/>
    </source>
</evidence>
<evidence type="ECO:0000256" key="3">
    <source>
        <dbReference type="SAM" id="MobiDB-lite"/>
    </source>
</evidence>
<evidence type="ECO:0000256" key="2">
    <source>
        <dbReference type="RuleBase" id="RU369032"/>
    </source>
</evidence>
<comment type="function">
    <text evidence="2">Acts as a co-chaperone for HSP90.</text>
</comment>
<feature type="region of interest" description="Disordered" evidence="3">
    <location>
        <begin position="110"/>
        <end position="185"/>
    </location>
</feature>
<comment type="similarity">
    <text evidence="1 2">Belongs to the p23/wos2 family.</text>
</comment>
<evidence type="ECO:0000259" key="4">
    <source>
        <dbReference type="PROSITE" id="PS51203"/>
    </source>
</evidence>
<dbReference type="AlphaFoldDB" id="A0A2G2VQQ0"/>
<dbReference type="InterPro" id="IPR045250">
    <property type="entry name" value="p23-like"/>
</dbReference>
<gene>
    <name evidence="5" type="ORF">CQW23_27104</name>
</gene>
<protein>
    <recommendedName>
        <fullName evidence="2">Co-chaperone protein p23</fullName>
    </recommendedName>
</protein>
<dbReference type="GO" id="GO:0009408">
    <property type="term" value="P:response to heat"/>
    <property type="evidence" value="ECO:0007669"/>
    <property type="project" value="UniProtKB-ARBA"/>
</dbReference>
<dbReference type="GO" id="GO:0051879">
    <property type="term" value="F:Hsp90 protein binding"/>
    <property type="evidence" value="ECO:0007669"/>
    <property type="project" value="UniProtKB-UniRule"/>
</dbReference>
<dbReference type="CDD" id="cd06465">
    <property type="entry name" value="p23_hB-ind1_like"/>
    <property type="match status" value="1"/>
</dbReference>
<dbReference type="Gene3D" id="2.60.40.790">
    <property type="match status" value="1"/>
</dbReference>
<dbReference type="Proteomes" id="UP000224567">
    <property type="component" value="Unassembled WGS sequence"/>
</dbReference>
<dbReference type="Pfam" id="PF04969">
    <property type="entry name" value="CS"/>
    <property type="match status" value="1"/>
</dbReference>
<proteinExistence type="inferred from homology"/>
<dbReference type="InterPro" id="IPR008978">
    <property type="entry name" value="HSP20-like_chaperone"/>
</dbReference>
<feature type="domain" description="CS" evidence="4">
    <location>
        <begin position="1"/>
        <end position="90"/>
    </location>
</feature>
<feature type="non-terminal residue" evidence="5">
    <location>
        <position position="1"/>
    </location>
</feature>
<name>A0A2G2VQQ0_CAPBA</name>